<sequence length="288" mass="31456">MRYLTDRAAKMTTLTRSTTVAQKIICGGGKTPNIVLVAAPAAAKVAPLQEAPVERKTPSAMQSYASRRAEAGLFANGAAVKGINVTSRRLAHTDVTFPEMSKYRRESTLDTHKPARETEEQRKVMQHAIYYGAGGAMALWSAKEVAQTLVYYKAMAADQRALASIEIKMSDIPEGQTKTFEWRGKPVFVKHRTATEIAREKAVSVSELRHPQHDDERVQKDEWSVVIGVCTHLGCVPIAGAGEFGGYYCPCHGSHYDGSGRIRKGPAPLNLNVPAYVLKEDTIVVGQS</sequence>
<dbReference type="OrthoDB" id="1637982at2759"/>
<evidence type="ECO:0000256" key="1">
    <source>
        <dbReference type="ARBA" id="ARBA00004167"/>
    </source>
</evidence>
<dbReference type="GO" id="GO:0016020">
    <property type="term" value="C:membrane"/>
    <property type="evidence" value="ECO:0007669"/>
    <property type="project" value="UniProtKB-SubCell"/>
</dbReference>
<reference evidence="13 14" key="1">
    <citation type="journal article" date="2017" name="Curr. Biol.">
        <title>Genome architecture and evolution of a unichromosomal asexual nematode.</title>
        <authorList>
            <person name="Fradin H."/>
            <person name="Zegar C."/>
            <person name="Gutwein M."/>
            <person name="Lucas J."/>
            <person name="Kovtun M."/>
            <person name="Corcoran D."/>
            <person name="Baugh L.R."/>
            <person name="Kiontke K."/>
            <person name="Gunsalus K."/>
            <person name="Fitch D.H."/>
            <person name="Piano F."/>
        </authorList>
    </citation>
    <scope>NUCLEOTIDE SEQUENCE [LARGE SCALE GENOMIC DNA]</scope>
    <source>
        <strain evidence="13">PF1309</strain>
    </source>
</reference>
<dbReference type="STRING" id="2018661.A0A2A2LBT2"/>
<dbReference type="PROSITE" id="PS51296">
    <property type="entry name" value="RIESKE"/>
    <property type="match status" value="1"/>
</dbReference>
<keyword evidence="7" id="KW-0408">Iron</keyword>
<comment type="caution">
    <text evidence="13">The sequence shown here is derived from an EMBL/GenBank/DDBJ whole genome shotgun (WGS) entry which is preliminary data.</text>
</comment>
<keyword evidence="4" id="KW-0001">2Fe-2S</keyword>
<dbReference type="Proteomes" id="UP000218231">
    <property type="component" value="Unassembled WGS sequence"/>
</dbReference>
<evidence type="ECO:0000256" key="3">
    <source>
        <dbReference type="ARBA" id="ARBA00022692"/>
    </source>
</evidence>
<evidence type="ECO:0000256" key="8">
    <source>
        <dbReference type="ARBA" id="ARBA00023014"/>
    </source>
</evidence>
<dbReference type="Gene3D" id="1.20.5.270">
    <property type="entry name" value="Ubiquinol cytochrome reductase, transmembrane domain"/>
    <property type="match status" value="1"/>
</dbReference>
<evidence type="ECO:0000256" key="6">
    <source>
        <dbReference type="ARBA" id="ARBA00022989"/>
    </source>
</evidence>
<dbReference type="InterPro" id="IPR004192">
    <property type="entry name" value="Rieske_TM"/>
</dbReference>
<evidence type="ECO:0000313" key="13">
    <source>
        <dbReference type="EMBL" id="PAV83696.1"/>
    </source>
</evidence>
<dbReference type="GO" id="GO:0051537">
    <property type="term" value="F:2 iron, 2 sulfur cluster binding"/>
    <property type="evidence" value="ECO:0007669"/>
    <property type="project" value="UniProtKB-KW"/>
</dbReference>
<dbReference type="GO" id="GO:0008121">
    <property type="term" value="F:quinol-cytochrome-c reductase activity"/>
    <property type="evidence" value="ECO:0007669"/>
    <property type="project" value="InterPro"/>
</dbReference>
<dbReference type="PANTHER" id="PTHR10134">
    <property type="entry name" value="CYTOCHROME B-C1 COMPLEX SUBUNIT RIESKE, MITOCHONDRIAL"/>
    <property type="match status" value="1"/>
</dbReference>
<dbReference type="SUPFAM" id="SSF81502">
    <property type="entry name" value="ISP transmembrane anchor"/>
    <property type="match status" value="1"/>
</dbReference>
<accession>A0A2A2LBT2</accession>
<evidence type="ECO:0000256" key="5">
    <source>
        <dbReference type="ARBA" id="ARBA00022723"/>
    </source>
</evidence>
<comment type="cofactor">
    <cofactor evidence="11">
        <name>[2Fe-2S] cluster</name>
        <dbReference type="ChEBI" id="CHEBI:190135"/>
    </cofactor>
</comment>
<keyword evidence="14" id="KW-1185">Reference proteome</keyword>
<keyword evidence="9" id="KW-0472">Membrane</keyword>
<keyword evidence="5" id="KW-0479">Metal-binding</keyword>
<dbReference type="InterPro" id="IPR005805">
    <property type="entry name" value="Rieske_Fe-S_prot_C"/>
</dbReference>
<dbReference type="InterPro" id="IPR017941">
    <property type="entry name" value="Rieske_2Fe-2S"/>
</dbReference>
<dbReference type="InterPro" id="IPR037008">
    <property type="entry name" value="bc1_Rieske_TM_sf"/>
</dbReference>
<name>A0A2A2LBT2_9BILA</name>
<dbReference type="Gene3D" id="2.102.10.10">
    <property type="entry name" value="Rieske [2Fe-2S] iron-sulphur domain"/>
    <property type="match status" value="1"/>
</dbReference>
<dbReference type="InterPro" id="IPR036922">
    <property type="entry name" value="Rieske_2Fe-2S_sf"/>
</dbReference>
<gene>
    <name evidence="13" type="ORF">WR25_26615</name>
</gene>
<dbReference type="AlphaFoldDB" id="A0A2A2LBT2"/>
<evidence type="ECO:0000256" key="9">
    <source>
        <dbReference type="ARBA" id="ARBA00023136"/>
    </source>
</evidence>
<evidence type="ECO:0000256" key="4">
    <source>
        <dbReference type="ARBA" id="ARBA00022714"/>
    </source>
</evidence>
<dbReference type="InterPro" id="IPR006317">
    <property type="entry name" value="Ubiquinol_cyt_c_Rdtase_Fe-S-su"/>
</dbReference>
<dbReference type="GO" id="GO:0046872">
    <property type="term" value="F:metal ion binding"/>
    <property type="evidence" value="ECO:0007669"/>
    <property type="project" value="UniProtKB-KW"/>
</dbReference>
<evidence type="ECO:0000256" key="2">
    <source>
        <dbReference type="ARBA" id="ARBA00010651"/>
    </source>
</evidence>
<evidence type="ECO:0000256" key="11">
    <source>
        <dbReference type="ARBA" id="ARBA00034078"/>
    </source>
</evidence>
<comment type="subcellular location">
    <subcellularLocation>
        <location evidence="1">Membrane</location>
        <topology evidence="1">Single-pass membrane protein</topology>
    </subcellularLocation>
</comment>
<feature type="domain" description="Rieske" evidence="12">
    <location>
        <begin position="217"/>
        <end position="285"/>
    </location>
</feature>
<dbReference type="NCBIfam" id="TIGR01416">
    <property type="entry name" value="Rieske_proteo"/>
    <property type="match status" value="1"/>
</dbReference>
<proteinExistence type="inferred from homology"/>
<keyword evidence="6" id="KW-1133">Transmembrane helix</keyword>
<dbReference type="PRINTS" id="PR00162">
    <property type="entry name" value="RIESKE"/>
</dbReference>
<evidence type="ECO:0000256" key="10">
    <source>
        <dbReference type="ARBA" id="ARBA00023157"/>
    </source>
</evidence>
<keyword evidence="3" id="KW-0812">Transmembrane</keyword>
<evidence type="ECO:0000313" key="14">
    <source>
        <dbReference type="Proteomes" id="UP000218231"/>
    </source>
</evidence>
<dbReference type="InterPro" id="IPR014349">
    <property type="entry name" value="Rieske_Fe-S_prot"/>
</dbReference>
<keyword evidence="8" id="KW-0411">Iron-sulfur</keyword>
<dbReference type="Pfam" id="PF00355">
    <property type="entry name" value="Rieske"/>
    <property type="match status" value="1"/>
</dbReference>
<dbReference type="CDD" id="cd03470">
    <property type="entry name" value="Rieske_cytochrome_bc1"/>
    <property type="match status" value="1"/>
</dbReference>
<protein>
    <recommendedName>
        <fullName evidence="12">Rieske domain-containing protein</fullName>
    </recommendedName>
</protein>
<keyword evidence="10" id="KW-1015">Disulfide bond</keyword>
<dbReference type="Pfam" id="PF02921">
    <property type="entry name" value="UCR_TM"/>
    <property type="match status" value="1"/>
</dbReference>
<comment type="similarity">
    <text evidence="2">Belongs to the Rieske iron-sulfur protein family.</text>
</comment>
<dbReference type="SUPFAM" id="SSF50022">
    <property type="entry name" value="ISP domain"/>
    <property type="match status" value="1"/>
</dbReference>
<evidence type="ECO:0000256" key="7">
    <source>
        <dbReference type="ARBA" id="ARBA00023004"/>
    </source>
</evidence>
<evidence type="ECO:0000259" key="12">
    <source>
        <dbReference type="PROSITE" id="PS51296"/>
    </source>
</evidence>
<organism evidence="13 14">
    <name type="scientific">Diploscapter pachys</name>
    <dbReference type="NCBI Taxonomy" id="2018661"/>
    <lineage>
        <taxon>Eukaryota</taxon>
        <taxon>Metazoa</taxon>
        <taxon>Ecdysozoa</taxon>
        <taxon>Nematoda</taxon>
        <taxon>Chromadorea</taxon>
        <taxon>Rhabditida</taxon>
        <taxon>Rhabditina</taxon>
        <taxon>Rhabditomorpha</taxon>
        <taxon>Rhabditoidea</taxon>
        <taxon>Rhabditidae</taxon>
        <taxon>Diploscapter</taxon>
    </lineage>
</organism>
<dbReference type="EMBL" id="LIAE01006933">
    <property type="protein sequence ID" value="PAV83696.1"/>
    <property type="molecule type" value="Genomic_DNA"/>
</dbReference>
<dbReference type="FunFam" id="2.102.10.10:FF:000001">
    <property type="entry name" value="Cytochrome b-c1 complex subunit Rieske, mitochondrial"/>
    <property type="match status" value="1"/>
</dbReference>